<dbReference type="InterPro" id="IPR036250">
    <property type="entry name" value="AcylCo_DH-like_C"/>
</dbReference>
<dbReference type="Gene3D" id="2.40.110.10">
    <property type="entry name" value="Butyryl-CoA Dehydrogenase, subunit A, domain 2"/>
    <property type="match status" value="1"/>
</dbReference>
<dbReference type="Gene3D" id="1.20.140.10">
    <property type="entry name" value="Butyryl-CoA Dehydrogenase, subunit A, domain 3"/>
    <property type="match status" value="1"/>
</dbReference>
<evidence type="ECO:0000256" key="2">
    <source>
        <dbReference type="ARBA" id="ARBA00009347"/>
    </source>
</evidence>
<keyword evidence="5" id="KW-0560">Oxidoreductase</keyword>
<dbReference type="InterPro" id="IPR006089">
    <property type="entry name" value="Acyl-CoA_DH_CS"/>
</dbReference>
<evidence type="ECO:0000256" key="3">
    <source>
        <dbReference type="ARBA" id="ARBA00022630"/>
    </source>
</evidence>
<dbReference type="InterPro" id="IPR009075">
    <property type="entry name" value="AcylCo_DH/oxidase_C"/>
</dbReference>
<feature type="domain" description="Acyl-CoA dehydrogenase/oxidase N-terminal" evidence="8">
    <location>
        <begin position="12"/>
        <end position="122"/>
    </location>
</feature>
<dbReference type="Gene3D" id="1.10.540.10">
    <property type="entry name" value="Acyl-CoA dehydrogenase/oxidase, N-terminal domain"/>
    <property type="match status" value="1"/>
</dbReference>
<dbReference type="Pfam" id="PF02770">
    <property type="entry name" value="Acyl-CoA_dh_M"/>
    <property type="match status" value="1"/>
</dbReference>
<dbReference type="EMBL" id="JAQIIO010000010">
    <property type="protein sequence ID" value="MDA5095376.1"/>
    <property type="molecule type" value="Genomic_DNA"/>
</dbReference>
<comment type="similarity">
    <text evidence="2 5">Belongs to the acyl-CoA dehydrogenase family.</text>
</comment>
<dbReference type="SUPFAM" id="SSF47203">
    <property type="entry name" value="Acyl-CoA dehydrogenase C-terminal domain-like"/>
    <property type="match status" value="1"/>
</dbReference>
<dbReference type="InterPro" id="IPR006091">
    <property type="entry name" value="Acyl-CoA_Oxase/DH_mid-dom"/>
</dbReference>
<evidence type="ECO:0000256" key="4">
    <source>
        <dbReference type="ARBA" id="ARBA00022827"/>
    </source>
</evidence>
<dbReference type="PANTHER" id="PTHR43884">
    <property type="entry name" value="ACYL-COA DEHYDROGENASE"/>
    <property type="match status" value="1"/>
</dbReference>
<evidence type="ECO:0000256" key="1">
    <source>
        <dbReference type="ARBA" id="ARBA00001974"/>
    </source>
</evidence>
<evidence type="ECO:0000259" key="7">
    <source>
        <dbReference type="Pfam" id="PF02770"/>
    </source>
</evidence>
<evidence type="ECO:0000259" key="8">
    <source>
        <dbReference type="Pfam" id="PF02771"/>
    </source>
</evidence>
<feature type="domain" description="Acyl-CoA oxidase/dehydrogenase middle" evidence="7">
    <location>
        <begin position="126"/>
        <end position="222"/>
    </location>
</feature>
<reference evidence="9 10" key="1">
    <citation type="submission" date="2023-01" db="EMBL/GenBank/DDBJ databases">
        <authorList>
            <person name="Yoon J.-W."/>
        </authorList>
    </citation>
    <scope>NUCLEOTIDE SEQUENCE [LARGE SCALE GENOMIC DNA]</scope>
    <source>
        <strain evidence="9 10">KMU-50</strain>
    </source>
</reference>
<dbReference type="Proteomes" id="UP001528040">
    <property type="component" value="Unassembled WGS sequence"/>
</dbReference>
<sequence length="385" mass="42634">MSLLTPSTHWASDEHRMYADMANRFFTDELAPNIERWVDQGIVDRTFWNTAGENGIMGGAIPEEYGGAGGDMGFESITIYEQTRTGDCGWGYGIQSIVVHYITAYGTEEQKARWLPGLASGEIVGAIAMTEPSTGSDLQAVRTRAEKDGNQYKINGSKIFITNGQAADLIITVCKTDTDAGSKGISLIVVEPDKCEGFSRGKNLKKLGMKGNDTSELFYQDVKVPLTNLLGSEEGQGFYQLMKQLPWERLLIAIQALGAIDFALEQTVTYTQERKAFGQRVMDFQNTRFKLAECKTKAEVLRSFVTDCIGKLIDGTLDAPTASMAKYYGSEVQNEIMHECLQLFGGYGYMTEYPIARLYADARVQMIYGGTNEIMKELIARSIDV</sequence>
<dbReference type="SUPFAM" id="SSF56645">
    <property type="entry name" value="Acyl-CoA dehydrogenase NM domain-like"/>
    <property type="match status" value="1"/>
</dbReference>
<dbReference type="InterPro" id="IPR046373">
    <property type="entry name" value="Acyl-CoA_Oxase/DH_mid-dom_sf"/>
</dbReference>
<gene>
    <name evidence="9" type="ORF">O2N63_14910</name>
</gene>
<accession>A0ABT4W4H4</accession>
<feature type="domain" description="Acyl-CoA dehydrogenase/oxidase C-terminal" evidence="6">
    <location>
        <begin position="235"/>
        <end position="383"/>
    </location>
</feature>
<protein>
    <submittedName>
        <fullName evidence="9">Acyl-CoA dehydrogenase family protein</fullName>
    </submittedName>
</protein>
<dbReference type="Pfam" id="PF00441">
    <property type="entry name" value="Acyl-CoA_dh_1"/>
    <property type="match status" value="1"/>
</dbReference>
<comment type="caution">
    <text evidence="9">The sequence shown here is derived from an EMBL/GenBank/DDBJ whole genome shotgun (WGS) entry which is preliminary data.</text>
</comment>
<proteinExistence type="inferred from homology"/>
<comment type="cofactor">
    <cofactor evidence="1 5">
        <name>FAD</name>
        <dbReference type="ChEBI" id="CHEBI:57692"/>
    </cofactor>
</comment>
<dbReference type="PROSITE" id="PS00073">
    <property type="entry name" value="ACYL_COA_DH_2"/>
    <property type="match status" value="1"/>
</dbReference>
<evidence type="ECO:0000256" key="5">
    <source>
        <dbReference type="RuleBase" id="RU362125"/>
    </source>
</evidence>
<dbReference type="PANTHER" id="PTHR43884:SF12">
    <property type="entry name" value="ISOVALERYL-COA DEHYDROGENASE, MITOCHONDRIAL-RELATED"/>
    <property type="match status" value="1"/>
</dbReference>
<evidence type="ECO:0000259" key="6">
    <source>
        <dbReference type="Pfam" id="PF00441"/>
    </source>
</evidence>
<keyword evidence="10" id="KW-1185">Reference proteome</keyword>
<dbReference type="InterPro" id="IPR009100">
    <property type="entry name" value="AcylCoA_DH/oxidase_NM_dom_sf"/>
</dbReference>
<evidence type="ECO:0000313" key="10">
    <source>
        <dbReference type="Proteomes" id="UP001528040"/>
    </source>
</evidence>
<dbReference type="RefSeq" id="WP_271055086.1">
    <property type="nucleotide sequence ID" value="NZ_JAQIIO010000010.1"/>
</dbReference>
<keyword evidence="4 5" id="KW-0274">FAD</keyword>
<organism evidence="9 10">
    <name type="scientific">Aliiroseovarius salicola</name>
    <dbReference type="NCBI Taxonomy" id="3009082"/>
    <lineage>
        <taxon>Bacteria</taxon>
        <taxon>Pseudomonadati</taxon>
        <taxon>Pseudomonadota</taxon>
        <taxon>Alphaproteobacteria</taxon>
        <taxon>Rhodobacterales</taxon>
        <taxon>Paracoccaceae</taxon>
        <taxon>Aliiroseovarius</taxon>
    </lineage>
</organism>
<keyword evidence="3 5" id="KW-0285">Flavoprotein</keyword>
<name>A0ABT4W4H4_9RHOB</name>
<dbReference type="InterPro" id="IPR013786">
    <property type="entry name" value="AcylCoA_DH/ox_N"/>
</dbReference>
<dbReference type="Pfam" id="PF02771">
    <property type="entry name" value="Acyl-CoA_dh_N"/>
    <property type="match status" value="1"/>
</dbReference>
<dbReference type="InterPro" id="IPR037069">
    <property type="entry name" value="AcylCoA_DH/ox_N_sf"/>
</dbReference>
<evidence type="ECO:0000313" key="9">
    <source>
        <dbReference type="EMBL" id="MDA5095376.1"/>
    </source>
</evidence>